<name>A0ABS5PFB5_9FLAO</name>
<keyword evidence="2" id="KW-1185">Reference proteome</keyword>
<protein>
    <submittedName>
        <fullName evidence="1">Uncharacterized protein</fullName>
    </submittedName>
</protein>
<gene>
    <name evidence="1" type="ORF">KHA90_16315</name>
</gene>
<evidence type="ECO:0000313" key="2">
    <source>
        <dbReference type="Proteomes" id="UP000722625"/>
    </source>
</evidence>
<dbReference type="RefSeq" id="WP_213302879.1">
    <property type="nucleotide sequence ID" value="NZ_JAGYVZ010000015.1"/>
</dbReference>
<sequence length="111" mass="12791">MESKETKILENLRKLTARYCTTLNLSTDKTEFHTAKIELVDYYELGCIITNMLKLCILALDNEVHKIDEAQKSSTINVSLILETVLQMFPLDEFEMLSEINEILISDFKSV</sequence>
<dbReference type="EMBL" id="JAGYVZ010000015">
    <property type="protein sequence ID" value="MBS7232583.1"/>
    <property type="molecule type" value="Genomic_DNA"/>
</dbReference>
<dbReference type="Proteomes" id="UP000722625">
    <property type="component" value="Unassembled WGS sequence"/>
</dbReference>
<reference evidence="1 2" key="1">
    <citation type="journal article" date="2018" name="Int. J. Syst. Evol. Microbiol.">
        <title>Flavobacterium chryseum sp. nov. and Flavobacterium psychroterrae sp. nov., novel environmental bacteria isolated from Antarctica.</title>
        <authorList>
            <person name="Kralova S."/>
            <person name="Svec P."/>
            <person name="Busse H.J."/>
            <person name="Stankova E."/>
            <person name="Vaczi P."/>
            <person name="Sedlacek I."/>
        </authorList>
    </citation>
    <scope>NUCLEOTIDE SEQUENCE [LARGE SCALE GENOMIC DNA]</scope>
    <source>
        <strain evidence="1 2">CCM 8827</strain>
    </source>
</reference>
<evidence type="ECO:0000313" key="1">
    <source>
        <dbReference type="EMBL" id="MBS7232583.1"/>
    </source>
</evidence>
<organism evidence="1 2">
    <name type="scientific">Flavobacterium psychroterrae</name>
    <dbReference type="NCBI Taxonomy" id="2133767"/>
    <lineage>
        <taxon>Bacteria</taxon>
        <taxon>Pseudomonadati</taxon>
        <taxon>Bacteroidota</taxon>
        <taxon>Flavobacteriia</taxon>
        <taxon>Flavobacteriales</taxon>
        <taxon>Flavobacteriaceae</taxon>
        <taxon>Flavobacterium</taxon>
    </lineage>
</organism>
<proteinExistence type="predicted"/>
<accession>A0ABS5PFB5</accession>
<comment type="caution">
    <text evidence="1">The sequence shown here is derived from an EMBL/GenBank/DDBJ whole genome shotgun (WGS) entry which is preliminary data.</text>
</comment>